<evidence type="ECO:0000313" key="1">
    <source>
        <dbReference type="EMBL" id="MEB4591254.1"/>
    </source>
</evidence>
<proteinExistence type="predicted"/>
<reference evidence="1 2" key="2">
    <citation type="submission" date="2024-01" db="EMBL/GenBank/DDBJ databases">
        <authorList>
            <person name="Xie X."/>
        </authorList>
    </citation>
    <scope>NUCLEOTIDE SEQUENCE [LARGE SCALE GENOMIC DNA]</scope>
    <source>
        <strain evidence="1">SCUT-1</strain>
    </source>
</reference>
<sequence length="271" mass="31817">MTNNRLQTLCNECEQMLHTWREPLAAKNIHTQQALLEIFKLDFEKIIHAMLEAHSRPAQQIVADFFHGQTEMLDELAPDFQDKRLYHLGFEVLEPLDLVLQGFDNWFGKARQLLGVNVQVSKILRFPASQAFQDRVGAYTEIMRIWIHMDQRTIMLELFDIHHPLHISPTASNGNNRLLQNLRLQSGYLPGHRRTMRQLFHADPIWHYALYVNTPDKVRNLHARFQTLVAQRPHYRLASANPIENKHDKSFHTKLINQNAQLEIEFVTQLH</sequence>
<dbReference type="Proteomes" id="UP001308005">
    <property type="component" value="Unassembled WGS sequence"/>
</dbReference>
<dbReference type="RefSeq" id="WP_324694723.1">
    <property type="nucleotide sequence ID" value="NZ_JAYMYJ010000093.1"/>
</dbReference>
<comment type="caution">
    <text evidence="1">The sequence shown here is derived from an EMBL/GenBank/DDBJ whole genome shotgun (WGS) entry which is preliminary data.</text>
</comment>
<protein>
    <submittedName>
        <fullName evidence="1">Uncharacterized protein</fullName>
    </submittedName>
</protein>
<dbReference type="EMBL" id="JAYMYJ010000093">
    <property type="protein sequence ID" value="MEB4591254.1"/>
    <property type="molecule type" value="Genomic_DNA"/>
</dbReference>
<reference evidence="2" key="1">
    <citation type="submission" date="2023-07" db="EMBL/GenBank/DDBJ databases">
        <title>The carbon used by Thiothrix.</title>
        <authorList>
            <person name="Chen L."/>
        </authorList>
    </citation>
    <scope>NUCLEOTIDE SEQUENCE [LARGE SCALE GENOMIC DNA]</scope>
</reference>
<keyword evidence="2" id="KW-1185">Reference proteome</keyword>
<evidence type="ECO:0000313" key="2">
    <source>
        <dbReference type="Proteomes" id="UP001308005"/>
    </source>
</evidence>
<organism evidence="1 2">
    <name type="scientific">Candidatus Thiothrix phosphatis</name>
    <dbReference type="NCBI Taxonomy" id="3112415"/>
    <lineage>
        <taxon>Bacteria</taxon>
        <taxon>Pseudomonadati</taxon>
        <taxon>Pseudomonadota</taxon>
        <taxon>Gammaproteobacteria</taxon>
        <taxon>Thiotrichales</taxon>
        <taxon>Thiotrichaceae</taxon>
        <taxon>Thiothrix</taxon>
    </lineage>
</organism>
<gene>
    <name evidence="1" type="ORF">VSS37_09720</name>
</gene>
<name>A0ABU6CWU7_9GAMM</name>
<accession>A0ABU6CWU7</accession>